<sequence length="215" mass="24065">MDRRKRLIESIVHSVIIMILWVVITNLLLTKAKNIYLLLFIGILGLIYSILYIKKPYKKDALILNSWIELITVVSLGILIGQAIKLSNIVGIIIGISVYDVVSFTKKGKKTLNAKVMNNKNLMAKFIVYGVSLKDRSPVPTKGVGDFFFYTIIASGVYKFLDPVIAINSLIMIFIGCLINYLIVCHIYNEPGYKGLPATPIPFALVLGMIMVHFI</sequence>
<proteinExistence type="predicted"/>
<feature type="transmembrane region" description="Helical" evidence="1">
    <location>
        <begin position="195"/>
        <end position="214"/>
    </location>
</feature>
<keyword evidence="1" id="KW-0472">Membrane</keyword>
<evidence type="ECO:0000313" key="2">
    <source>
        <dbReference type="EMBL" id="SFB30276.1"/>
    </source>
</evidence>
<keyword evidence="1" id="KW-1133">Transmembrane helix</keyword>
<dbReference type="Proteomes" id="UP000198619">
    <property type="component" value="Unassembled WGS sequence"/>
</dbReference>
<feature type="transmembrane region" description="Helical" evidence="1">
    <location>
        <begin position="35"/>
        <end position="53"/>
    </location>
</feature>
<keyword evidence="3" id="KW-1185">Reference proteome</keyword>
<evidence type="ECO:0000256" key="1">
    <source>
        <dbReference type="SAM" id="Phobius"/>
    </source>
</evidence>
<evidence type="ECO:0000313" key="3">
    <source>
        <dbReference type="Proteomes" id="UP000198619"/>
    </source>
</evidence>
<keyword evidence="1" id="KW-0812">Transmembrane</keyword>
<reference evidence="2 3" key="1">
    <citation type="submission" date="2016-10" db="EMBL/GenBank/DDBJ databases">
        <authorList>
            <person name="de Groot N.N."/>
        </authorList>
    </citation>
    <scope>NUCLEOTIDE SEQUENCE [LARGE SCALE GENOMIC DNA]</scope>
    <source>
        <strain evidence="2 3">DSM 12271</strain>
    </source>
</reference>
<dbReference type="RefSeq" id="WP_090042358.1">
    <property type="nucleotide sequence ID" value="NZ_FOKI01000027.1"/>
</dbReference>
<feature type="transmembrane region" description="Helical" evidence="1">
    <location>
        <begin position="7"/>
        <end position="29"/>
    </location>
</feature>
<gene>
    <name evidence="2" type="ORF">SAMN04488528_10274</name>
</gene>
<organism evidence="2 3">
    <name type="scientific">Clostridium frigidicarnis</name>
    <dbReference type="NCBI Taxonomy" id="84698"/>
    <lineage>
        <taxon>Bacteria</taxon>
        <taxon>Bacillati</taxon>
        <taxon>Bacillota</taxon>
        <taxon>Clostridia</taxon>
        <taxon>Eubacteriales</taxon>
        <taxon>Clostridiaceae</taxon>
        <taxon>Clostridium</taxon>
    </lineage>
</organism>
<dbReference type="OrthoDB" id="1906622at2"/>
<dbReference type="EMBL" id="FOKI01000027">
    <property type="protein sequence ID" value="SFB30276.1"/>
    <property type="molecule type" value="Genomic_DNA"/>
</dbReference>
<name>A0A1I0ZYY8_9CLOT</name>
<dbReference type="AlphaFoldDB" id="A0A1I0ZYY8"/>
<protein>
    <submittedName>
        <fullName evidence="2">Uncharacterized protein</fullName>
    </submittedName>
</protein>
<accession>A0A1I0ZYY8</accession>
<feature type="transmembrane region" description="Helical" evidence="1">
    <location>
        <begin position="167"/>
        <end position="188"/>
    </location>
</feature>